<evidence type="ECO:0000256" key="2">
    <source>
        <dbReference type="ARBA" id="ARBA00007883"/>
    </source>
</evidence>
<dbReference type="PANTHER" id="PTHR21229:SF1">
    <property type="entry name" value="GH17801P"/>
    <property type="match status" value="1"/>
</dbReference>
<feature type="compositionally biased region" description="Polar residues" evidence="7">
    <location>
        <begin position="583"/>
        <end position="592"/>
    </location>
</feature>
<feature type="compositionally biased region" description="Acidic residues" evidence="7">
    <location>
        <begin position="569"/>
        <end position="579"/>
    </location>
</feature>
<accession>A0A2T9YZG3</accession>
<feature type="transmembrane region" description="Helical" evidence="8">
    <location>
        <begin position="419"/>
        <end position="445"/>
    </location>
</feature>
<comment type="similarity">
    <text evidence="2">Belongs to the LU7TM family.</text>
</comment>
<evidence type="ECO:0000256" key="4">
    <source>
        <dbReference type="ARBA" id="ARBA00022729"/>
    </source>
</evidence>
<dbReference type="AlphaFoldDB" id="A0A2T9YZG3"/>
<organism evidence="12 13">
    <name type="scientific">Smittium simulii</name>
    <dbReference type="NCBI Taxonomy" id="133385"/>
    <lineage>
        <taxon>Eukaryota</taxon>
        <taxon>Fungi</taxon>
        <taxon>Fungi incertae sedis</taxon>
        <taxon>Zoopagomycota</taxon>
        <taxon>Kickxellomycotina</taxon>
        <taxon>Harpellomycetes</taxon>
        <taxon>Harpellales</taxon>
        <taxon>Legeriomycetaceae</taxon>
        <taxon>Smittium</taxon>
    </lineage>
</organism>
<evidence type="ECO:0000259" key="11">
    <source>
        <dbReference type="Pfam" id="PF21902"/>
    </source>
</evidence>
<dbReference type="GO" id="GO:0016020">
    <property type="term" value="C:membrane"/>
    <property type="evidence" value="ECO:0007669"/>
    <property type="project" value="UniProtKB-SubCell"/>
</dbReference>
<feature type="chain" id="PRO_5015743047" description="Intimal thickness related receptor IRP domain-containing protein" evidence="9">
    <location>
        <begin position="20"/>
        <end position="606"/>
    </location>
</feature>
<keyword evidence="4 9" id="KW-0732">Signal</keyword>
<feature type="transmembrane region" description="Helical" evidence="8">
    <location>
        <begin position="377"/>
        <end position="398"/>
    </location>
</feature>
<keyword evidence="5 8" id="KW-1133">Transmembrane helix</keyword>
<keyword evidence="6 8" id="KW-0472">Membrane</keyword>
<feature type="compositionally biased region" description="Basic and acidic residues" evidence="7">
    <location>
        <begin position="593"/>
        <end position="606"/>
    </location>
</feature>
<evidence type="ECO:0000256" key="6">
    <source>
        <dbReference type="ARBA" id="ARBA00023136"/>
    </source>
</evidence>
<comment type="caution">
    <text evidence="12">The sequence shown here is derived from an EMBL/GenBank/DDBJ whole genome shotgun (WGS) entry which is preliminary data.</text>
</comment>
<dbReference type="Pfam" id="PF21902">
    <property type="entry name" value="PTM1-like_N"/>
    <property type="match status" value="1"/>
</dbReference>
<evidence type="ECO:0000313" key="12">
    <source>
        <dbReference type="EMBL" id="PVU97686.1"/>
    </source>
</evidence>
<evidence type="ECO:0008006" key="14">
    <source>
        <dbReference type="Google" id="ProtNLM"/>
    </source>
</evidence>
<evidence type="ECO:0000313" key="13">
    <source>
        <dbReference type="Proteomes" id="UP000245383"/>
    </source>
</evidence>
<feature type="transmembrane region" description="Helical" evidence="8">
    <location>
        <begin position="273"/>
        <end position="292"/>
    </location>
</feature>
<dbReference type="InterPro" id="IPR053937">
    <property type="entry name" value="GOST_TM"/>
</dbReference>
<feature type="transmembrane region" description="Helical" evidence="8">
    <location>
        <begin position="312"/>
        <end position="334"/>
    </location>
</feature>
<dbReference type="InterPro" id="IPR009637">
    <property type="entry name" value="GPR107/GPR108-like"/>
</dbReference>
<dbReference type="Proteomes" id="UP000245383">
    <property type="component" value="Unassembled WGS sequence"/>
</dbReference>
<evidence type="ECO:0000259" key="10">
    <source>
        <dbReference type="Pfam" id="PF06814"/>
    </source>
</evidence>
<dbReference type="GO" id="GO:0005794">
    <property type="term" value="C:Golgi apparatus"/>
    <property type="evidence" value="ECO:0007669"/>
    <property type="project" value="TreeGrafter"/>
</dbReference>
<dbReference type="GO" id="GO:0042147">
    <property type="term" value="P:retrograde transport, endosome to Golgi"/>
    <property type="evidence" value="ECO:0007669"/>
    <property type="project" value="TreeGrafter"/>
</dbReference>
<protein>
    <recommendedName>
        <fullName evidence="14">Intimal thickness related receptor IRP domain-containing protein</fullName>
    </recommendedName>
</protein>
<dbReference type="OrthoDB" id="19932at2759"/>
<feature type="transmembrane region" description="Helical" evidence="8">
    <location>
        <begin position="457"/>
        <end position="480"/>
    </location>
</feature>
<evidence type="ECO:0000256" key="3">
    <source>
        <dbReference type="ARBA" id="ARBA00022692"/>
    </source>
</evidence>
<sequence length="606" mass="69999">MKARNTVFFFLFLLSLATAEYIFLNKKDQSSLKCAGIIKGDSVKPSNISITFTPTNDQNITVLLFNWDDIDKIGVWFKEKKPPNRNKIAVICNQESLEEGLCSEADLGRAIISKKNSRDEDNIFYAPIYNDQVSLAKLGMGYTSLERIQYFQSKKGVNSWKKYIKNPRNSNILLLDGLNQDQAAHANIDWNEFGAVNIVYTVNTTGYYCIDVASDVDYFGKAVWTNGYGFISASEYIKLPFYKIMTLVYTVYCIAWIYISIRVWRDVLPLQHYIWVLIAIMVTNMGLSSMYWEHYNKTGVVDLPLTIVMVFFYAARNSLSFFLLLVVSLGWGIVRPSLGSTMKRCVILLIVHFISGCVYGTSGALRDASEMNNESLLVVLPVSICMTIYYIWIMKAVIATTRILEQRGQTYKLQLFHKMWYLLLLNIIAFIFFIVVSFITIFMMINKNSISKLWKYQWLIFDGWLNVQFFISFSFILWWWRPTSNNNRYGLEQLAGDESGVWERGPNHDGHVMMLADERDFQLALEEADQVADSFVLHNKITANSSEDNDNRSSFSSFDREVFVLDDDEYDDDNQYDNDEPSRLNTRKTNASGEHDNYKLRQSKDH</sequence>
<dbReference type="PANTHER" id="PTHR21229">
    <property type="entry name" value="LUNG SEVEN TRANSMEMBRANE RECEPTOR"/>
    <property type="match status" value="1"/>
</dbReference>
<dbReference type="EMBL" id="MBFR01000008">
    <property type="protein sequence ID" value="PVU97686.1"/>
    <property type="molecule type" value="Genomic_DNA"/>
</dbReference>
<reference evidence="12 13" key="1">
    <citation type="journal article" date="2018" name="MBio">
        <title>Comparative Genomics Reveals the Core Gene Toolbox for the Fungus-Insect Symbiosis.</title>
        <authorList>
            <person name="Wang Y."/>
            <person name="Stata M."/>
            <person name="Wang W."/>
            <person name="Stajich J.E."/>
            <person name="White M.M."/>
            <person name="Moncalvo J.M."/>
        </authorList>
    </citation>
    <scope>NUCLEOTIDE SEQUENCE [LARGE SCALE GENOMIC DNA]</scope>
    <source>
        <strain evidence="12 13">SWE-8-4</strain>
    </source>
</reference>
<feature type="transmembrane region" description="Helical" evidence="8">
    <location>
        <begin position="346"/>
        <end position="365"/>
    </location>
</feature>
<evidence type="ECO:0000256" key="7">
    <source>
        <dbReference type="SAM" id="MobiDB-lite"/>
    </source>
</evidence>
<dbReference type="STRING" id="133385.A0A2T9YZG3"/>
<evidence type="ECO:0000256" key="9">
    <source>
        <dbReference type="SAM" id="SignalP"/>
    </source>
</evidence>
<feature type="domain" description="PTM1-like N-terminal" evidence="11">
    <location>
        <begin position="53"/>
        <end position="136"/>
    </location>
</feature>
<evidence type="ECO:0000256" key="5">
    <source>
        <dbReference type="ARBA" id="ARBA00022989"/>
    </source>
</evidence>
<comment type="subcellular location">
    <subcellularLocation>
        <location evidence="1">Membrane</location>
        <topology evidence="1">Multi-pass membrane protein</topology>
    </subcellularLocation>
</comment>
<keyword evidence="13" id="KW-1185">Reference proteome</keyword>
<dbReference type="InterPro" id="IPR053938">
    <property type="entry name" value="PTM1-like_N"/>
</dbReference>
<dbReference type="Pfam" id="PF06814">
    <property type="entry name" value="GOST_TM"/>
    <property type="match status" value="1"/>
</dbReference>
<dbReference type="GO" id="GO:0005829">
    <property type="term" value="C:cytosol"/>
    <property type="evidence" value="ECO:0007669"/>
    <property type="project" value="GOC"/>
</dbReference>
<feature type="domain" description="GOST seven transmembrane" evidence="10">
    <location>
        <begin position="238"/>
        <end position="486"/>
    </location>
</feature>
<gene>
    <name evidence="12" type="ORF">BB561_000403</name>
</gene>
<proteinExistence type="inferred from homology"/>
<name>A0A2T9YZG3_9FUNG</name>
<feature type="transmembrane region" description="Helical" evidence="8">
    <location>
        <begin position="241"/>
        <end position="261"/>
    </location>
</feature>
<evidence type="ECO:0000256" key="8">
    <source>
        <dbReference type="SAM" id="Phobius"/>
    </source>
</evidence>
<feature type="signal peptide" evidence="9">
    <location>
        <begin position="1"/>
        <end position="19"/>
    </location>
</feature>
<feature type="region of interest" description="Disordered" evidence="7">
    <location>
        <begin position="569"/>
        <end position="606"/>
    </location>
</feature>
<keyword evidence="3 8" id="KW-0812">Transmembrane</keyword>
<evidence type="ECO:0000256" key="1">
    <source>
        <dbReference type="ARBA" id="ARBA00004141"/>
    </source>
</evidence>